<sequence length="97" mass="10659">MENIEKTEGTVSSMESLTVPPPVSRIVSVSDGEGNDDNGHGVMEELEDLISSLRFTMSCYQLQPGCKERKKPTLVTVLKLLADRDESSSDPLFAEEI</sequence>
<dbReference type="EMBL" id="CH477300">
    <property type="protein sequence ID" value="EAT44286.1"/>
    <property type="molecule type" value="Genomic_DNA"/>
</dbReference>
<dbReference type="PaxDb" id="7159-AAEL004340-PA"/>
<reference evidence="2" key="2">
    <citation type="journal article" date="2007" name="Science">
        <title>Genome sequence of Aedes aegypti, a major arbovirus vector.</title>
        <authorList>
            <person name="Nene V."/>
            <person name="Wortman J.R."/>
            <person name="Lawson D."/>
            <person name="Haas B."/>
            <person name="Kodira C."/>
            <person name="Tu Z.J."/>
            <person name="Loftus B."/>
            <person name="Xi Z."/>
            <person name="Megy K."/>
            <person name="Grabherr M."/>
            <person name="Ren Q."/>
            <person name="Zdobnov E.M."/>
            <person name="Lobo N.F."/>
            <person name="Campbell K.S."/>
            <person name="Brown S.E."/>
            <person name="Bonaldo M.F."/>
            <person name="Zhu J."/>
            <person name="Sinkins S.P."/>
            <person name="Hogenkamp D.G."/>
            <person name="Amedeo P."/>
            <person name="Arensburger P."/>
            <person name="Atkinson P.W."/>
            <person name="Bidwell S."/>
            <person name="Biedler J."/>
            <person name="Birney E."/>
            <person name="Bruggner R.V."/>
            <person name="Costas J."/>
            <person name="Coy M.R."/>
            <person name="Crabtree J."/>
            <person name="Crawford M."/>
            <person name="Debruyn B."/>
            <person name="Decaprio D."/>
            <person name="Eiglmeier K."/>
            <person name="Eisenstadt E."/>
            <person name="El-Dorry H."/>
            <person name="Gelbart W.M."/>
            <person name="Gomes S.L."/>
            <person name="Hammond M."/>
            <person name="Hannick L.I."/>
            <person name="Hogan J.R."/>
            <person name="Holmes M.H."/>
            <person name="Jaffe D."/>
            <person name="Johnston J.S."/>
            <person name="Kennedy R.C."/>
            <person name="Koo H."/>
            <person name="Kravitz S."/>
            <person name="Kriventseva E.V."/>
            <person name="Kulp D."/>
            <person name="Labutti K."/>
            <person name="Lee E."/>
            <person name="Li S."/>
            <person name="Lovin D.D."/>
            <person name="Mao C."/>
            <person name="Mauceli E."/>
            <person name="Menck C.F."/>
            <person name="Miller J.R."/>
            <person name="Montgomery P."/>
            <person name="Mori A."/>
            <person name="Nascimento A.L."/>
            <person name="Naveira H.F."/>
            <person name="Nusbaum C."/>
            <person name="O'leary S."/>
            <person name="Orvis J."/>
            <person name="Pertea M."/>
            <person name="Quesneville H."/>
            <person name="Reidenbach K.R."/>
            <person name="Rogers Y.H."/>
            <person name="Roth C.W."/>
            <person name="Schneider J.R."/>
            <person name="Schatz M."/>
            <person name="Shumway M."/>
            <person name="Stanke M."/>
            <person name="Stinson E.O."/>
            <person name="Tubio J.M."/>
            <person name="Vanzee J.P."/>
            <person name="Verjovski-Almeida S."/>
            <person name="Werner D."/>
            <person name="White O."/>
            <person name="Wyder S."/>
            <person name="Zeng Q."/>
            <person name="Zhao Q."/>
            <person name="Zhao Y."/>
            <person name="Hill C.A."/>
            <person name="Raikhel A.S."/>
            <person name="Soares M.B."/>
            <person name="Knudson D.L."/>
            <person name="Lee N.H."/>
            <person name="Galagan J."/>
            <person name="Salzberg S.L."/>
            <person name="Paulsen I.T."/>
            <person name="Dimopoulos G."/>
            <person name="Collins F.H."/>
            <person name="Birren B."/>
            <person name="Fraser-Liggett C.M."/>
            <person name="Severson D.W."/>
        </authorList>
    </citation>
    <scope>NUCLEOTIDE SEQUENCE [LARGE SCALE GENOMIC DNA]</scope>
    <source>
        <strain evidence="2">Liverpool</strain>
    </source>
</reference>
<dbReference type="Proteomes" id="UP000682892">
    <property type="component" value="Unassembled WGS sequence"/>
</dbReference>
<dbReference type="AlphaFoldDB" id="Q17D35"/>
<protein>
    <submittedName>
        <fullName evidence="2">AAEL004340-PA</fullName>
    </submittedName>
</protein>
<feature type="region of interest" description="Disordered" evidence="1">
    <location>
        <begin position="1"/>
        <end position="40"/>
    </location>
</feature>
<proteinExistence type="predicted"/>
<organism evidence="2 3">
    <name type="scientific">Aedes aegypti</name>
    <name type="common">Yellowfever mosquito</name>
    <name type="synonym">Culex aegypti</name>
    <dbReference type="NCBI Taxonomy" id="7159"/>
    <lineage>
        <taxon>Eukaryota</taxon>
        <taxon>Metazoa</taxon>
        <taxon>Ecdysozoa</taxon>
        <taxon>Arthropoda</taxon>
        <taxon>Hexapoda</taxon>
        <taxon>Insecta</taxon>
        <taxon>Pterygota</taxon>
        <taxon>Neoptera</taxon>
        <taxon>Endopterygota</taxon>
        <taxon>Diptera</taxon>
        <taxon>Nematocera</taxon>
        <taxon>Culicoidea</taxon>
        <taxon>Culicidae</taxon>
        <taxon>Culicinae</taxon>
        <taxon>Aedini</taxon>
        <taxon>Aedes</taxon>
        <taxon>Stegomyia</taxon>
    </lineage>
</organism>
<evidence type="ECO:0000313" key="2">
    <source>
        <dbReference type="EMBL" id="EAT44286.1"/>
    </source>
</evidence>
<dbReference type="HOGENOM" id="CLU_2348352_0_0_1"/>
<reference evidence="2" key="3">
    <citation type="submission" date="2012-09" db="EMBL/GenBank/DDBJ databases">
        <authorList>
            <consortium name="VectorBase"/>
        </authorList>
    </citation>
    <scope>NUCLEOTIDE SEQUENCE</scope>
    <source>
        <strain evidence="2">Liverpool</strain>
    </source>
</reference>
<gene>
    <name evidence="2" type="ORF">AaeL_AAEL004340</name>
</gene>
<evidence type="ECO:0000256" key="1">
    <source>
        <dbReference type="SAM" id="MobiDB-lite"/>
    </source>
</evidence>
<accession>Q17D35</accession>
<evidence type="ECO:0000313" key="3">
    <source>
        <dbReference type="Proteomes" id="UP000682892"/>
    </source>
</evidence>
<name>Q17D35_AEDAE</name>
<reference evidence="2" key="1">
    <citation type="submission" date="2005-10" db="EMBL/GenBank/DDBJ databases">
        <authorList>
            <person name="Loftus B.J."/>
            <person name="Nene V.M."/>
            <person name="Hannick L.I."/>
            <person name="Bidwell S."/>
            <person name="Haas B."/>
            <person name="Amedeo P."/>
            <person name="Orvis J."/>
            <person name="Wortman J.R."/>
            <person name="White O.R."/>
            <person name="Salzberg S."/>
            <person name="Shumway M."/>
            <person name="Koo H."/>
            <person name="Zhao Y."/>
            <person name="Holmes M."/>
            <person name="Miller J."/>
            <person name="Schatz M."/>
            <person name="Pop M."/>
            <person name="Pai G."/>
            <person name="Utterback T."/>
            <person name="Rogers Y.-H."/>
            <person name="Kravitz S."/>
            <person name="Fraser C.M."/>
        </authorList>
    </citation>
    <scope>NUCLEOTIDE SEQUENCE</scope>
    <source>
        <strain evidence="2">Liverpool</strain>
    </source>
</reference>
<dbReference type="VEuPathDB" id="VectorBase:AAEL004340"/>